<reference evidence="3" key="1">
    <citation type="journal article" date="2020" name="Stud. Mycol.">
        <title>101 Dothideomycetes genomes: a test case for predicting lifestyles and emergence of pathogens.</title>
        <authorList>
            <person name="Haridas S."/>
            <person name="Albert R."/>
            <person name="Binder M."/>
            <person name="Bloem J."/>
            <person name="Labutti K."/>
            <person name="Salamov A."/>
            <person name="Andreopoulos B."/>
            <person name="Baker S."/>
            <person name="Barry K."/>
            <person name="Bills G."/>
            <person name="Bluhm B."/>
            <person name="Cannon C."/>
            <person name="Castanera R."/>
            <person name="Culley D."/>
            <person name="Daum C."/>
            <person name="Ezra D."/>
            <person name="Gonzalez J."/>
            <person name="Henrissat B."/>
            <person name="Kuo A."/>
            <person name="Liang C."/>
            <person name="Lipzen A."/>
            <person name="Lutzoni F."/>
            <person name="Magnuson J."/>
            <person name="Mondo S."/>
            <person name="Nolan M."/>
            <person name="Ohm R."/>
            <person name="Pangilinan J."/>
            <person name="Park H.-J."/>
            <person name="Ramirez L."/>
            <person name="Alfaro M."/>
            <person name="Sun H."/>
            <person name="Tritt A."/>
            <person name="Yoshinaga Y."/>
            <person name="Zwiers L.-H."/>
            <person name="Turgeon B."/>
            <person name="Goodwin S."/>
            <person name="Spatafora J."/>
            <person name="Crous P."/>
            <person name="Grigoriev I."/>
        </authorList>
    </citation>
    <scope>NUCLEOTIDE SEQUENCE</scope>
    <source>
        <strain evidence="3">CBS 207.26</strain>
    </source>
</reference>
<keyword evidence="4" id="KW-1185">Reference proteome</keyword>
<dbReference type="PANTHER" id="PTHR10655:SF63">
    <property type="entry name" value="PHOSPHOLIPASE_CARBOXYLESTERASE_THIOESTERASE DOMAIN-CONTAINING PROTEIN"/>
    <property type="match status" value="1"/>
</dbReference>
<dbReference type="OrthoDB" id="2418081at2759"/>
<dbReference type="EMBL" id="ML994651">
    <property type="protein sequence ID" value="KAF2181622.1"/>
    <property type="molecule type" value="Genomic_DNA"/>
</dbReference>
<dbReference type="InterPro" id="IPR050565">
    <property type="entry name" value="LYPA1-2/EST-like"/>
</dbReference>
<evidence type="ECO:0000313" key="4">
    <source>
        <dbReference type="Proteomes" id="UP000800200"/>
    </source>
</evidence>
<dbReference type="GO" id="GO:0052689">
    <property type="term" value="F:carboxylic ester hydrolase activity"/>
    <property type="evidence" value="ECO:0007669"/>
    <property type="project" value="TreeGrafter"/>
</dbReference>
<protein>
    <recommendedName>
        <fullName evidence="2">Phospholipase/carboxylesterase/thioesterase domain-containing protein</fullName>
    </recommendedName>
</protein>
<feature type="non-terminal residue" evidence="3">
    <location>
        <position position="169"/>
    </location>
</feature>
<dbReference type="Pfam" id="PF02230">
    <property type="entry name" value="Abhydrolase_2"/>
    <property type="match status" value="1"/>
</dbReference>
<dbReference type="Proteomes" id="UP000800200">
    <property type="component" value="Unassembled WGS sequence"/>
</dbReference>
<dbReference type="AlphaFoldDB" id="A0A6A6DTB1"/>
<dbReference type="PANTHER" id="PTHR10655">
    <property type="entry name" value="LYSOPHOSPHOLIPASE-RELATED"/>
    <property type="match status" value="1"/>
</dbReference>
<evidence type="ECO:0000313" key="3">
    <source>
        <dbReference type="EMBL" id="KAF2181622.1"/>
    </source>
</evidence>
<comment type="similarity">
    <text evidence="1">Belongs to the AB hydrolase superfamily. AB hydrolase 2 family.</text>
</comment>
<feature type="domain" description="Phospholipase/carboxylesterase/thioesterase" evidence="2">
    <location>
        <begin position="2"/>
        <end position="154"/>
    </location>
</feature>
<organism evidence="3 4">
    <name type="scientific">Zopfia rhizophila CBS 207.26</name>
    <dbReference type="NCBI Taxonomy" id="1314779"/>
    <lineage>
        <taxon>Eukaryota</taxon>
        <taxon>Fungi</taxon>
        <taxon>Dikarya</taxon>
        <taxon>Ascomycota</taxon>
        <taxon>Pezizomycotina</taxon>
        <taxon>Dothideomycetes</taxon>
        <taxon>Dothideomycetes incertae sedis</taxon>
        <taxon>Zopfiaceae</taxon>
        <taxon>Zopfia</taxon>
    </lineage>
</organism>
<evidence type="ECO:0000256" key="1">
    <source>
        <dbReference type="ARBA" id="ARBA00006499"/>
    </source>
</evidence>
<evidence type="ECO:0000259" key="2">
    <source>
        <dbReference type="Pfam" id="PF02230"/>
    </source>
</evidence>
<feature type="non-terminal residue" evidence="3">
    <location>
        <position position="1"/>
    </location>
</feature>
<dbReference type="GO" id="GO:0005737">
    <property type="term" value="C:cytoplasm"/>
    <property type="evidence" value="ECO:0007669"/>
    <property type="project" value="TreeGrafter"/>
</dbReference>
<dbReference type="Gene3D" id="3.40.50.1820">
    <property type="entry name" value="alpha/beta hydrolase"/>
    <property type="match status" value="1"/>
</dbReference>
<accession>A0A6A6DTB1</accession>
<name>A0A6A6DTB1_9PEZI</name>
<sequence length="169" mass="18749">PVVIQPTSTHTYTFVLLHGLGSNGDKFGREFLETGVSSEGKTLTTFFLGAKFIFPTAKWRRSSAFGRARLTQWFNIYSLKDPSQRQELQLEGFSESAVYIRSIISQEMETLPPGKIILGGLSQGCAMSLLVLLSLEFPLYAYISMSGWLPSRGDIDAIISDRDGDTLED</sequence>
<dbReference type="InterPro" id="IPR003140">
    <property type="entry name" value="PLipase/COase/thioEstase"/>
</dbReference>
<proteinExistence type="inferred from homology"/>
<dbReference type="InterPro" id="IPR029058">
    <property type="entry name" value="AB_hydrolase_fold"/>
</dbReference>
<dbReference type="GO" id="GO:0008474">
    <property type="term" value="F:palmitoyl-(protein) hydrolase activity"/>
    <property type="evidence" value="ECO:0007669"/>
    <property type="project" value="TreeGrafter"/>
</dbReference>
<dbReference type="SUPFAM" id="SSF53474">
    <property type="entry name" value="alpha/beta-Hydrolases"/>
    <property type="match status" value="1"/>
</dbReference>
<gene>
    <name evidence="3" type="ORF">K469DRAFT_537125</name>
</gene>